<dbReference type="SMART" id="SM00235">
    <property type="entry name" value="ZnMc"/>
    <property type="match status" value="1"/>
</dbReference>
<feature type="binding site" evidence="7">
    <location>
        <position position="43"/>
    </location>
    <ligand>
        <name>Zn(2+)</name>
        <dbReference type="ChEBI" id="CHEBI:29105"/>
        <note>catalytic</note>
    </ligand>
</feature>
<keyword evidence="5 7" id="KW-0482">Metalloprotease</keyword>
<evidence type="ECO:0000256" key="3">
    <source>
        <dbReference type="ARBA" id="ARBA00022801"/>
    </source>
</evidence>
<evidence type="ECO:0000256" key="7">
    <source>
        <dbReference type="PROSITE-ProRule" id="PRU01211"/>
    </source>
</evidence>
<dbReference type="PROSITE" id="PS51864">
    <property type="entry name" value="ASTACIN"/>
    <property type="match status" value="1"/>
</dbReference>
<comment type="caution">
    <text evidence="7">Lacks conserved residue(s) required for the propagation of feature annotation.</text>
</comment>
<evidence type="ECO:0000256" key="1">
    <source>
        <dbReference type="ARBA" id="ARBA00022670"/>
    </source>
</evidence>
<organism evidence="10 11">
    <name type="scientific">Teladorsagia circumcincta</name>
    <name type="common">Brown stomach worm</name>
    <name type="synonym">Ostertagia circumcincta</name>
    <dbReference type="NCBI Taxonomy" id="45464"/>
    <lineage>
        <taxon>Eukaryota</taxon>
        <taxon>Metazoa</taxon>
        <taxon>Ecdysozoa</taxon>
        <taxon>Nematoda</taxon>
        <taxon>Chromadorea</taxon>
        <taxon>Rhabditida</taxon>
        <taxon>Rhabditina</taxon>
        <taxon>Rhabditomorpha</taxon>
        <taxon>Strongyloidea</taxon>
        <taxon>Trichostrongylidae</taxon>
        <taxon>Teladorsagia</taxon>
    </lineage>
</organism>
<feature type="active site" evidence="7">
    <location>
        <position position="40"/>
    </location>
</feature>
<dbReference type="Gene3D" id="3.40.390.10">
    <property type="entry name" value="Collagenase (Catalytic Domain)"/>
    <property type="match status" value="1"/>
</dbReference>
<dbReference type="InterPro" id="IPR001506">
    <property type="entry name" value="Peptidase_M12A"/>
</dbReference>
<proteinExistence type="predicted"/>
<evidence type="ECO:0000313" key="11">
    <source>
        <dbReference type="Proteomes" id="UP000230423"/>
    </source>
</evidence>
<evidence type="ECO:0000256" key="5">
    <source>
        <dbReference type="ARBA" id="ARBA00023049"/>
    </source>
</evidence>
<feature type="domain" description="Peptidase M12A" evidence="9">
    <location>
        <begin position="1"/>
        <end position="113"/>
    </location>
</feature>
<dbReference type="AlphaFoldDB" id="A0A2G9TU97"/>
<keyword evidence="2 7" id="KW-0479">Metal-binding</keyword>
<dbReference type="SUPFAM" id="SSF55486">
    <property type="entry name" value="Metalloproteases ('zincins'), catalytic domain"/>
    <property type="match status" value="1"/>
</dbReference>
<accession>A0A2G9TU97</accession>
<evidence type="ECO:0000256" key="8">
    <source>
        <dbReference type="RuleBase" id="RU361183"/>
    </source>
</evidence>
<keyword evidence="3 7" id="KW-0378">Hydrolase</keyword>
<dbReference type="GO" id="GO:0004222">
    <property type="term" value="F:metalloendopeptidase activity"/>
    <property type="evidence" value="ECO:0007669"/>
    <property type="project" value="UniProtKB-UniRule"/>
</dbReference>
<sequence length="113" mass="12239">ADRIIVKRGKGCSAALGRKGGEQPLSLGEGCEYVGTAAHEIGHALGVHHTMTRHDRDKFIKVNMENVEILLNFSLELCEAYNGVSGKRAVYMDIAARPAAHVKCPILWDVALA</sequence>
<evidence type="ECO:0000256" key="4">
    <source>
        <dbReference type="ARBA" id="ARBA00022833"/>
    </source>
</evidence>
<gene>
    <name evidence="10" type="ORF">TELCIR_16888</name>
</gene>
<evidence type="ECO:0000313" key="10">
    <source>
        <dbReference type="EMBL" id="PIO61583.1"/>
    </source>
</evidence>
<feature type="binding site" evidence="7">
    <location>
        <position position="39"/>
    </location>
    <ligand>
        <name>Zn(2+)</name>
        <dbReference type="ChEBI" id="CHEBI:29105"/>
        <note>catalytic</note>
    </ligand>
</feature>
<keyword evidence="4 7" id="KW-0862">Zinc</keyword>
<dbReference type="EMBL" id="KZ353356">
    <property type="protein sequence ID" value="PIO61583.1"/>
    <property type="molecule type" value="Genomic_DNA"/>
</dbReference>
<dbReference type="EC" id="3.4.24.-" evidence="8"/>
<evidence type="ECO:0000256" key="6">
    <source>
        <dbReference type="ARBA" id="ARBA00023157"/>
    </source>
</evidence>
<keyword evidence="6" id="KW-1015">Disulfide bond</keyword>
<feature type="binding site" evidence="7">
    <location>
        <position position="49"/>
    </location>
    <ligand>
        <name>Zn(2+)</name>
        <dbReference type="ChEBI" id="CHEBI:29105"/>
        <note>catalytic</note>
    </ligand>
</feature>
<dbReference type="Pfam" id="PF01400">
    <property type="entry name" value="Astacin"/>
    <property type="match status" value="1"/>
</dbReference>
<name>A0A2G9TU97_TELCI</name>
<comment type="cofactor">
    <cofactor evidence="7 8">
        <name>Zn(2+)</name>
        <dbReference type="ChEBI" id="CHEBI:29105"/>
    </cofactor>
    <text evidence="7 8">Binds 1 zinc ion per subunit.</text>
</comment>
<dbReference type="PANTHER" id="PTHR10127">
    <property type="entry name" value="DISCOIDIN, CUB, EGF, LAMININ , AND ZINC METALLOPROTEASE DOMAIN CONTAINING"/>
    <property type="match status" value="1"/>
</dbReference>
<evidence type="ECO:0000259" key="9">
    <source>
        <dbReference type="PROSITE" id="PS51864"/>
    </source>
</evidence>
<evidence type="ECO:0000256" key="2">
    <source>
        <dbReference type="ARBA" id="ARBA00022723"/>
    </source>
</evidence>
<dbReference type="PRINTS" id="PR00480">
    <property type="entry name" value="ASTACIN"/>
</dbReference>
<dbReference type="GO" id="GO:0006508">
    <property type="term" value="P:proteolysis"/>
    <property type="evidence" value="ECO:0007669"/>
    <property type="project" value="UniProtKB-KW"/>
</dbReference>
<dbReference type="InterPro" id="IPR006026">
    <property type="entry name" value="Peptidase_Metallo"/>
</dbReference>
<reference evidence="10 11" key="1">
    <citation type="submission" date="2015-09" db="EMBL/GenBank/DDBJ databases">
        <title>Draft genome of the parasitic nematode Teladorsagia circumcincta isolate WARC Sus (inbred).</title>
        <authorList>
            <person name="Mitreva M."/>
        </authorList>
    </citation>
    <scope>NUCLEOTIDE SEQUENCE [LARGE SCALE GENOMIC DNA]</scope>
    <source>
        <strain evidence="10 11">S</strain>
    </source>
</reference>
<keyword evidence="1 7" id="KW-0645">Protease</keyword>
<dbReference type="GO" id="GO:0008270">
    <property type="term" value="F:zinc ion binding"/>
    <property type="evidence" value="ECO:0007669"/>
    <property type="project" value="UniProtKB-UniRule"/>
</dbReference>
<protein>
    <recommendedName>
        <fullName evidence="8">Metalloendopeptidase</fullName>
        <ecNumber evidence="8">3.4.24.-</ecNumber>
    </recommendedName>
</protein>
<dbReference type="InterPro" id="IPR024079">
    <property type="entry name" value="MetalloPept_cat_dom_sf"/>
</dbReference>
<feature type="non-terminal residue" evidence="10">
    <location>
        <position position="1"/>
    </location>
</feature>
<dbReference type="Proteomes" id="UP000230423">
    <property type="component" value="Unassembled WGS sequence"/>
</dbReference>
<dbReference type="OrthoDB" id="5862166at2759"/>
<dbReference type="PANTHER" id="PTHR10127:SF780">
    <property type="entry name" value="METALLOENDOPEPTIDASE"/>
    <property type="match status" value="1"/>
</dbReference>
<keyword evidence="11" id="KW-1185">Reference proteome</keyword>